<keyword evidence="6" id="KW-0418">Kinase</keyword>
<dbReference type="GO" id="GO:0005886">
    <property type="term" value="C:plasma membrane"/>
    <property type="evidence" value="ECO:0007669"/>
    <property type="project" value="TreeGrafter"/>
</dbReference>
<comment type="catalytic activity">
    <reaction evidence="1">
        <text>ATP + protein L-histidine = ADP + protein N-phospho-L-histidine.</text>
        <dbReference type="EC" id="2.7.13.3"/>
    </reaction>
</comment>
<dbReference type="GO" id="GO:0000155">
    <property type="term" value="F:phosphorelay sensor kinase activity"/>
    <property type="evidence" value="ECO:0007669"/>
    <property type="project" value="InterPro"/>
</dbReference>
<evidence type="ECO:0000256" key="1">
    <source>
        <dbReference type="ARBA" id="ARBA00000085"/>
    </source>
</evidence>
<dbReference type="SMART" id="SM00387">
    <property type="entry name" value="HATPase_c"/>
    <property type="match status" value="1"/>
</dbReference>
<sequence length="424" mass="49747">MKLLRYTHFNLSFLLFLLLGGWGTFFYYTVIDEVMDETDDALANYRDIIVGKILADSTLLDTEDKIIHSYSIRPLTTEEVEHYRDRYYDGTVYIETEDEYEPVRIMKSCFMATDLKYYELELRLSTLERDDLIAAIFKYLVALYIALLCCIIFSTRLILKSVFRPLDRLLEWLENVSPGHPAPYLNPDCRIREFRTLNRAALEMHERAEKAYREQKEFIENASHELQTPLAVINGKLELLAEHENLDEEELKNIDDMFRSLHRAIQLNKSLLLLSRIQNRQFEEVTEVNMNPHVRKILELLSDLYEEKELDYHLSDTEDCRIRMNESLAHTLLTNLIKNAIIHSPEHGRVDILIHSTRIEIVNDGNQALDERQMFKRFYKGHSGQKESTGLGLSIAQSIADLYHLSLTYYHDGRHHFVLKVAKP</sequence>
<evidence type="ECO:0000256" key="8">
    <source>
        <dbReference type="SAM" id="Phobius"/>
    </source>
</evidence>
<feature type="transmembrane region" description="Helical" evidence="8">
    <location>
        <begin position="12"/>
        <end position="30"/>
    </location>
</feature>
<feature type="domain" description="Histidine kinase" evidence="9">
    <location>
        <begin position="221"/>
        <end position="424"/>
    </location>
</feature>
<evidence type="ECO:0000256" key="4">
    <source>
        <dbReference type="ARBA" id="ARBA00022679"/>
    </source>
</evidence>
<dbReference type="Gene3D" id="3.30.565.10">
    <property type="entry name" value="Histidine kinase-like ATPase, C-terminal domain"/>
    <property type="match status" value="1"/>
</dbReference>
<evidence type="ECO:0000313" key="10">
    <source>
        <dbReference type="EMBL" id="VYU57513.1"/>
    </source>
</evidence>
<dbReference type="CDD" id="cd00075">
    <property type="entry name" value="HATPase"/>
    <property type="match status" value="1"/>
</dbReference>
<dbReference type="Pfam" id="PF02518">
    <property type="entry name" value="HATPase_c"/>
    <property type="match status" value="1"/>
</dbReference>
<protein>
    <recommendedName>
        <fullName evidence="2">histidine kinase</fullName>
        <ecNumber evidence="2">2.7.13.3</ecNumber>
    </recommendedName>
</protein>
<dbReference type="InterPro" id="IPR050428">
    <property type="entry name" value="TCS_sensor_his_kinase"/>
</dbReference>
<evidence type="ECO:0000256" key="5">
    <source>
        <dbReference type="ARBA" id="ARBA00022692"/>
    </source>
</evidence>
<keyword evidence="8" id="KW-0472">Membrane</keyword>
<evidence type="ECO:0000256" key="3">
    <source>
        <dbReference type="ARBA" id="ARBA00022553"/>
    </source>
</evidence>
<dbReference type="SUPFAM" id="SSF55874">
    <property type="entry name" value="ATPase domain of HSP90 chaperone/DNA topoisomerase II/histidine kinase"/>
    <property type="match status" value="1"/>
</dbReference>
<dbReference type="SMART" id="SM00388">
    <property type="entry name" value="HisKA"/>
    <property type="match status" value="1"/>
</dbReference>
<evidence type="ECO:0000259" key="9">
    <source>
        <dbReference type="PROSITE" id="PS50109"/>
    </source>
</evidence>
<dbReference type="InterPro" id="IPR005467">
    <property type="entry name" value="His_kinase_dom"/>
</dbReference>
<dbReference type="EMBL" id="CACRUT010000023">
    <property type="protein sequence ID" value="VYU57513.1"/>
    <property type="molecule type" value="Genomic_DNA"/>
</dbReference>
<evidence type="ECO:0000256" key="2">
    <source>
        <dbReference type="ARBA" id="ARBA00012438"/>
    </source>
</evidence>
<evidence type="ECO:0000256" key="6">
    <source>
        <dbReference type="ARBA" id="ARBA00022777"/>
    </source>
</evidence>
<evidence type="ECO:0000256" key="7">
    <source>
        <dbReference type="ARBA" id="ARBA00022989"/>
    </source>
</evidence>
<keyword evidence="3" id="KW-0597">Phosphoprotein</keyword>
<dbReference type="InterPro" id="IPR036097">
    <property type="entry name" value="HisK_dim/P_sf"/>
</dbReference>
<feature type="transmembrane region" description="Helical" evidence="8">
    <location>
        <begin position="132"/>
        <end position="159"/>
    </location>
</feature>
<dbReference type="PANTHER" id="PTHR45436">
    <property type="entry name" value="SENSOR HISTIDINE KINASE YKOH"/>
    <property type="match status" value="1"/>
</dbReference>
<dbReference type="CDD" id="cd00082">
    <property type="entry name" value="HisKA"/>
    <property type="match status" value="1"/>
</dbReference>
<reference evidence="10" key="1">
    <citation type="submission" date="2019-11" db="EMBL/GenBank/DDBJ databases">
        <authorList>
            <person name="Feng L."/>
        </authorList>
    </citation>
    <scope>NUCLEOTIDE SEQUENCE</scope>
    <source>
        <strain evidence="10">PclaraLFYP37</strain>
    </source>
</reference>
<keyword evidence="5 8" id="KW-0812">Transmembrane</keyword>
<dbReference type="AlphaFoldDB" id="A0A6N3G1B1"/>
<accession>A0A6N3G1B1</accession>
<proteinExistence type="predicted"/>
<dbReference type="InterPro" id="IPR036890">
    <property type="entry name" value="HATPase_C_sf"/>
</dbReference>
<dbReference type="PROSITE" id="PS50109">
    <property type="entry name" value="HIS_KIN"/>
    <property type="match status" value="1"/>
</dbReference>
<dbReference type="Pfam" id="PF00512">
    <property type="entry name" value="HisKA"/>
    <property type="match status" value="1"/>
</dbReference>
<keyword evidence="7 8" id="KW-1133">Transmembrane helix</keyword>
<keyword evidence="4 10" id="KW-0808">Transferase</keyword>
<name>A0A6N3G1B1_9BACT</name>
<organism evidence="10">
    <name type="scientific">Paraprevotella clara</name>
    <dbReference type="NCBI Taxonomy" id="454154"/>
    <lineage>
        <taxon>Bacteria</taxon>
        <taxon>Pseudomonadati</taxon>
        <taxon>Bacteroidota</taxon>
        <taxon>Bacteroidia</taxon>
        <taxon>Bacteroidales</taxon>
        <taxon>Prevotellaceae</taxon>
        <taxon>Paraprevotella</taxon>
    </lineage>
</organism>
<dbReference type="Gene3D" id="1.10.287.130">
    <property type="match status" value="1"/>
</dbReference>
<gene>
    <name evidence="10" type="primary">rssA_2</name>
    <name evidence="10" type="ORF">PCLFYP37_00305</name>
</gene>
<dbReference type="PANTHER" id="PTHR45436:SF5">
    <property type="entry name" value="SENSOR HISTIDINE KINASE TRCS"/>
    <property type="match status" value="1"/>
</dbReference>
<dbReference type="RefSeq" id="WP_302988637.1">
    <property type="nucleotide sequence ID" value="NZ_CACRUT010000023.1"/>
</dbReference>
<dbReference type="InterPro" id="IPR003594">
    <property type="entry name" value="HATPase_dom"/>
</dbReference>
<dbReference type="InterPro" id="IPR003661">
    <property type="entry name" value="HisK_dim/P_dom"/>
</dbReference>
<dbReference type="EC" id="2.7.13.3" evidence="2"/>
<dbReference type="SUPFAM" id="SSF47384">
    <property type="entry name" value="Homodimeric domain of signal transducing histidine kinase"/>
    <property type="match status" value="1"/>
</dbReference>